<evidence type="ECO:0000259" key="2">
    <source>
        <dbReference type="Pfam" id="PF00419"/>
    </source>
</evidence>
<dbReference type="Pfam" id="PF00419">
    <property type="entry name" value="Fimbrial"/>
    <property type="match status" value="1"/>
</dbReference>
<feature type="domain" description="Fimbrial-type adhesion" evidence="2">
    <location>
        <begin position="29"/>
        <end position="190"/>
    </location>
</feature>
<dbReference type="OrthoDB" id="6504695at2"/>
<sequence>MTKRRMACRAAPLVLLVSGGLAQAQNVDITFKANIVETTCTMKLTGGSGDGLNNTLQIGPGGKVGLDKLLAGDQSATATFSLDVVECPSSLDSLKTTVNGSNSNIVPSAIKNGVAKADGGADYVGVTIARSSDLDNPFKINSLNDNERLVWTASEIQAKKVNLTARLVETDASRVTPGQFRATATFAFTYE</sequence>
<dbReference type="GO" id="GO:0043709">
    <property type="term" value="P:cell adhesion involved in single-species biofilm formation"/>
    <property type="evidence" value="ECO:0007669"/>
    <property type="project" value="TreeGrafter"/>
</dbReference>
<accession>A0A2N5EBH1</accession>
<dbReference type="InterPro" id="IPR036937">
    <property type="entry name" value="Adhesion_dom_fimbrial_sf"/>
</dbReference>
<feature type="signal peptide" evidence="1">
    <location>
        <begin position="1"/>
        <end position="24"/>
    </location>
</feature>
<gene>
    <name evidence="3" type="ORF">CYR32_04225</name>
</gene>
<dbReference type="AlphaFoldDB" id="A0A2N5EBH1"/>
<dbReference type="Gene3D" id="2.60.40.1090">
    <property type="entry name" value="Fimbrial-type adhesion domain"/>
    <property type="match status" value="1"/>
</dbReference>
<comment type="caution">
    <text evidence="3">The sequence shown here is derived from an EMBL/GenBank/DDBJ whole genome shotgun (WGS) entry which is preliminary data.</text>
</comment>
<organism evidence="3 4">
    <name type="scientific">Chimaeribacter coloradensis</name>
    <dbReference type="NCBI Taxonomy" id="2060068"/>
    <lineage>
        <taxon>Bacteria</taxon>
        <taxon>Pseudomonadati</taxon>
        <taxon>Pseudomonadota</taxon>
        <taxon>Gammaproteobacteria</taxon>
        <taxon>Enterobacterales</taxon>
        <taxon>Yersiniaceae</taxon>
        <taxon>Chimaeribacter</taxon>
    </lineage>
</organism>
<dbReference type="GO" id="GO:0009289">
    <property type="term" value="C:pilus"/>
    <property type="evidence" value="ECO:0007669"/>
    <property type="project" value="InterPro"/>
</dbReference>
<dbReference type="InterPro" id="IPR050263">
    <property type="entry name" value="Bact_Fimbrial_Adh_Pro"/>
</dbReference>
<protein>
    <submittedName>
        <fullName evidence="3">Fimbrial protein</fullName>
    </submittedName>
</protein>
<dbReference type="PANTHER" id="PTHR33420:SF33">
    <property type="entry name" value="MINOR FIMBRIAL SUBUNIT"/>
    <property type="match status" value="1"/>
</dbReference>
<dbReference type="Proteomes" id="UP000234503">
    <property type="component" value="Unassembled WGS sequence"/>
</dbReference>
<proteinExistence type="predicted"/>
<keyword evidence="1" id="KW-0732">Signal</keyword>
<dbReference type="EMBL" id="PJZH01000002">
    <property type="protein sequence ID" value="PLR39491.1"/>
    <property type="molecule type" value="Genomic_DNA"/>
</dbReference>
<feature type="chain" id="PRO_5014685111" evidence="1">
    <location>
        <begin position="25"/>
        <end position="191"/>
    </location>
</feature>
<dbReference type="InterPro" id="IPR008966">
    <property type="entry name" value="Adhesion_dom_sf"/>
</dbReference>
<dbReference type="SUPFAM" id="SSF49401">
    <property type="entry name" value="Bacterial adhesins"/>
    <property type="match status" value="1"/>
</dbReference>
<evidence type="ECO:0000256" key="1">
    <source>
        <dbReference type="SAM" id="SignalP"/>
    </source>
</evidence>
<dbReference type="PANTHER" id="PTHR33420">
    <property type="entry name" value="FIMBRIAL SUBUNIT ELFA-RELATED"/>
    <property type="match status" value="1"/>
</dbReference>
<evidence type="ECO:0000313" key="4">
    <source>
        <dbReference type="Proteomes" id="UP000234503"/>
    </source>
</evidence>
<keyword evidence="4" id="KW-1185">Reference proteome</keyword>
<reference evidence="3 4" key="1">
    <citation type="submission" date="2017-12" db="EMBL/GenBank/DDBJ databases">
        <title>Characterization of six clinical isolates of Enterochimera gen. nov., a novel genus of the Yersiniaciae family and the three species Enterochimera arupensis sp. nov., Enterochimera coloradensis sp. nov, and Enterochimera californica sp. nov.</title>
        <authorList>
            <person name="Rossi A."/>
            <person name="Fisher M."/>
        </authorList>
    </citation>
    <scope>NUCLEOTIDE SEQUENCE [LARGE SCALE GENOMIC DNA]</scope>
    <source>
        <strain evidence="4">2016-Iso4</strain>
    </source>
</reference>
<name>A0A2N5EBH1_9GAMM</name>
<evidence type="ECO:0000313" key="3">
    <source>
        <dbReference type="EMBL" id="PLR39491.1"/>
    </source>
</evidence>
<dbReference type="InterPro" id="IPR000259">
    <property type="entry name" value="Adhesion_dom_fimbrial"/>
</dbReference>